<dbReference type="Gene3D" id="3.50.50.60">
    <property type="entry name" value="FAD/NAD(P)-binding domain"/>
    <property type="match status" value="1"/>
</dbReference>
<dbReference type="GO" id="GO:0004497">
    <property type="term" value="F:monooxygenase activity"/>
    <property type="evidence" value="ECO:0007669"/>
    <property type="project" value="UniProtKB-KW"/>
</dbReference>
<evidence type="ECO:0000256" key="5">
    <source>
        <dbReference type="ARBA" id="ARBA00023002"/>
    </source>
</evidence>
<dbReference type="InterPro" id="IPR036188">
    <property type="entry name" value="FAD/NAD-bd_sf"/>
</dbReference>
<keyword evidence="5" id="KW-0560">Oxidoreductase</keyword>
<gene>
    <name evidence="7" type="ORF">FOVG_18331</name>
</gene>
<evidence type="ECO:0008006" key="8">
    <source>
        <dbReference type="Google" id="ProtNLM"/>
    </source>
</evidence>
<dbReference type="GO" id="GO:0044550">
    <property type="term" value="P:secondary metabolite biosynthetic process"/>
    <property type="evidence" value="ECO:0007669"/>
    <property type="project" value="TreeGrafter"/>
</dbReference>
<reference evidence="7" key="1">
    <citation type="submission" date="2011-10" db="EMBL/GenBank/DDBJ databases">
        <title>The Genome Sequence of Fusarium oxysporum HDV247.</title>
        <authorList>
            <consortium name="The Broad Institute Genome Sequencing Platform"/>
            <person name="Ma L.-J."/>
            <person name="Gale L.R."/>
            <person name="Schwartz D.C."/>
            <person name="Zhou S."/>
            <person name="Corby-Kistler H."/>
            <person name="Young S.K."/>
            <person name="Zeng Q."/>
            <person name="Gargeya S."/>
            <person name="Fitzgerald M."/>
            <person name="Haas B."/>
            <person name="Abouelleil A."/>
            <person name="Alvarado L."/>
            <person name="Arachchi H.M."/>
            <person name="Berlin A."/>
            <person name="Brown A."/>
            <person name="Chapman S.B."/>
            <person name="Chen Z."/>
            <person name="Dunbar C."/>
            <person name="Freedman E."/>
            <person name="Gearin G."/>
            <person name="Goldberg J."/>
            <person name="Griggs A."/>
            <person name="Gujja S."/>
            <person name="Heiman D."/>
            <person name="Howarth C."/>
            <person name="Larson L."/>
            <person name="Lui A."/>
            <person name="MacDonald P.J.P."/>
            <person name="Montmayeur A."/>
            <person name="Murphy C."/>
            <person name="Neiman D."/>
            <person name="Pearson M."/>
            <person name="Priest M."/>
            <person name="Roberts A."/>
            <person name="Saif S."/>
            <person name="Shea T."/>
            <person name="Shenoy N."/>
            <person name="Sisk P."/>
            <person name="Stolte C."/>
            <person name="Sykes S."/>
            <person name="Wortman J."/>
            <person name="Nusbaum C."/>
            <person name="Birren B."/>
        </authorList>
    </citation>
    <scope>NUCLEOTIDE SEQUENCE [LARGE SCALE GENOMIC DNA]</scope>
    <source>
        <strain evidence="7">HDV247</strain>
    </source>
</reference>
<organism evidence="7">
    <name type="scientific">Fusarium oxysporum f. sp. pisi HDV247</name>
    <dbReference type="NCBI Taxonomy" id="1080344"/>
    <lineage>
        <taxon>Eukaryota</taxon>
        <taxon>Fungi</taxon>
        <taxon>Dikarya</taxon>
        <taxon>Ascomycota</taxon>
        <taxon>Pezizomycotina</taxon>
        <taxon>Sordariomycetes</taxon>
        <taxon>Hypocreomycetidae</taxon>
        <taxon>Hypocreales</taxon>
        <taxon>Nectriaceae</taxon>
        <taxon>Fusarium</taxon>
        <taxon>Fusarium oxysporum species complex</taxon>
    </lineage>
</organism>
<sequence length="129" mass="13812">MALPRCSRKSQTTKGHEEPAPFNVAIVGAGLAVALGLIHRDFPVTIDEQTHALKEIEAGIGISGSGKACLNFLDSKLFEILETVANKSATGYQCIDGFSQDDVRLRLKDKLFDMAYDNPGGGAYLCHGS</sequence>
<protein>
    <recommendedName>
        <fullName evidence="8">FAD-binding domain-containing protein</fullName>
    </recommendedName>
</protein>
<dbReference type="PANTHER" id="PTHR46720">
    <property type="entry name" value="HYDROXYLASE, PUTATIVE (AFU_ORTHOLOGUE AFUA_3G01460)-RELATED"/>
    <property type="match status" value="1"/>
</dbReference>
<proteinExistence type="inferred from homology"/>
<reference evidence="7" key="2">
    <citation type="submission" date="2012-05" db="EMBL/GenBank/DDBJ databases">
        <title>Annotation of the Genome Sequence of Fusarium oxysporum HDV247.</title>
        <authorList>
            <consortium name="The Broad Institute Genomics Platform"/>
            <person name="Ma L.-J."/>
            <person name="Corby-Kistler H."/>
            <person name="Broz K."/>
            <person name="Gale L.R."/>
            <person name="Jonkers W."/>
            <person name="O'Donnell K."/>
            <person name="Ploetz R."/>
            <person name="Steinberg C."/>
            <person name="Schwartz D.C."/>
            <person name="VanEtten H."/>
            <person name="Zhou S."/>
            <person name="Young S.K."/>
            <person name="Zeng Q."/>
            <person name="Gargeya S."/>
            <person name="Fitzgerald M."/>
            <person name="Abouelleil A."/>
            <person name="Alvarado L."/>
            <person name="Chapman S.B."/>
            <person name="Gainer-Dewar J."/>
            <person name="Goldberg J."/>
            <person name="Griggs A."/>
            <person name="Gujja S."/>
            <person name="Hansen M."/>
            <person name="Howarth C."/>
            <person name="Imamovic A."/>
            <person name="Ireland A."/>
            <person name="Larimer J."/>
            <person name="McCowan C."/>
            <person name="Murphy C."/>
            <person name="Pearson M."/>
            <person name="Poon T.W."/>
            <person name="Priest M."/>
            <person name="Roberts A."/>
            <person name="Saif S."/>
            <person name="Shea T."/>
            <person name="Sykes S."/>
            <person name="Wortman J."/>
            <person name="Nusbaum C."/>
            <person name="Birren B."/>
        </authorList>
    </citation>
    <scope>NUCLEOTIDE SEQUENCE</scope>
    <source>
        <strain evidence="7">HDV247</strain>
    </source>
</reference>
<accession>W9NBX2</accession>
<comment type="similarity">
    <text evidence="2">Belongs to the paxM FAD-dependent monooxygenase family.</text>
</comment>
<evidence type="ECO:0000256" key="4">
    <source>
        <dbReference type="ARBA" id="ARBA00022827"/>
    </source>
</evidence>
<dbReference type="InterPro" id="IPR051104">
    <property type="entry name" value="FAD_monoxygenase"/>
</dbReference>
<dbReference type="AlphaFoldDB" id="W9NBX2"/>
<evidence type="ECO:0000256" key="1">
    <source>
        <dbReference type="ARBA" id="ARBA00001974"/>
    </source>
</evidence>
<evidence type="ECO:0000256" key="2">
    <source>
        <dbReference type="ARBA" id="ARBA00007992"/>
    </source>
</evidence>
<evidence type="ECO:0000313" key="7">
    <source>
        <dbReference type="EMBL" id="EXA30273.1"/>
    </source>
</evidence>
<keyword evidence="6" id="KW-0503">Monooxygenase</keyword>
<evidence type="ECO:0000256" key="6">
    <source>
        <dbReference type="ARBA" id="ARBA00023033"/>
    </source>
</evidence>
<keyword evidence="4" id="KW-0274">FAD</keyword>
<comment type="cofactor">
    <cofactor evidence="1">
        <name>FAD</name>
        <dbReference type="ChEBI" id="CHEBI:57692"/>
    </cofactor>
</comment>
<keyword evidence="3" id="KW-0285">Flavoprotein</keyword>
<dbReference type="Proteomes" id="UP000030751">
    <property type="component" value="Unassembled WGS sequence"/>
</dbReference>
<name>W9NBX2_FUSOX</name>
<evidence type="ECO:0000256" key="3">
    <source>
        <dbReference type="ARBA" id="ARBA00022630"/>
    </source>
</evidence>
<dbReference type="PANTHER" id="PTHR46720:SF3">
    <property type="entry name" value="FAD-BINDING DOMAIN-CONTAINING PROTEIN-RELATED"/>
    <property type="match status" value="1"/>
</dbReference>
<dbReference type="HOGENOM" id="CLU_1948899_0_0_1"/>
<dbReference type="EMBL" id="JH651061">
    <property type="protein sequence ID" value="EXA30273.1"/>
    <property type="molecule type" value="Genomic_DNA"/>
</dbReference>